<dbReference type="Pfam" id="PF06424">
    <property type="entry name" value="PRP1_N"/>
    <property type="match status" value="1"/>
</dbReference>
<dbReference type="InterPro" id="IPR011990">
    <property type="entry name" value="TPR-like_helical_dom_sf"/>
</dbReference>
<evidence type="ECO:0000256" key="3">
    <source>
        <dbReference type="ARBA" id="ARBA00023242"/>
    </source>
</evidence>
<protein>
    <submittedName>
        <fullName evidence="6">CYFA0S08e01200g1_1</fullName>
    </submittedName>
</protein>
<dbReference type="PANTHER" id="PTHR11246">
    <property type="entry name" value="PRE-MRNA SPLICING FACTOR"/>
    <property type="match status" value="1"/>
</dbReference>
<keyword evidence="2" id="KW-0677">Repeat</keyword>
<sequence>MPPTLFPRRRSFLDKEAPPGYIPGIGRGATGFTTRSDIGTARLPPQRRDINDDGAEDGKYADADDDDGLLMGAGDKEDEEADAIYKSIDDRLKMRGKKRVRVDDQDVSNLEKISQQFVDLKKDLGSISEVQWANLPEVGDLTKRNKRLRDEANKNRVNYAAPDSLLTGLGGGGTDSSVDIGALTEQRSNLLRSKIDANFDMESDAVNQDDYLKEISALDNTNEEEVNRINTILSSYTKADPSKPEGWIARARLEEFRKNFENARKIIRQGCDNCPRDEEIWLENVRLNQHDVKHSKIIIADAVRLNSKSLKLWMKAMDLEQETFNKKRILRKALESLPTAEPLWAALLELEEDEDDMRKILEKALELIPGSQAFWLKLIGLQSYEDAKSTLNRARKALGGDNVHIWLTAVKLEFSNNPQSDKVGKLIKKAFKECSSVTRDEWFDFAVKFEDDGLTYLTTLLVSEIMTLEDHDYDVWIEDSKKYEDHVFVLKTILNQIVIHFPKKIGVWRRLIQLYKKHFHRDELYAVFENIIDILPKNALFWLMYSKEMWKNAGDVGKAKEILQRAISGPLPTNTDIWCAMIKLETTEKNFEHVTELFKEAKSKLHNERIWYKFVTFQRQTGDIDAALKTVDEGLIKFPESWKMYLQKSQMLLEKGDTTNARSALNVGTRSVPSSYQLWIALARVDEKLGQIAKARSDLDLGLLKVKASKDDTCTEHVWLEKLELERRSGNQAQVGVILTKALKEFPSSSLLWTFQLKYQTKKSQRKTLYQDALKATDNNVRILILIGVNFWVDGKFDKAQRWFERSVLADEDYGDAWAWMYNFMTKRRQLGAGDEEYDDFVRKFMEVEPRHGDVWPIVAKRVDNLDKEPLEIMKLVAQEILV</sequence>
<dbReference type="GO" id="GO:0000244">
    <property type="term" value="P:spliceosomal tri-snRNP complex assembly"/>
    <property type="evidence" value="ECO:0007669"/>
    <property type="project" value="TreeGrafter"/>
</dbReference>
<reference evidence="6" key="1">
    <citation type="journal article" date="2014" name="Genome Announc.">
        <title>Genome sequence of the yeast Cyberlindnera fabianii (Hansenula fabianii).</title>
        <authorList>
            <person name="Freel K.C."/>
            <person name="Sarilar V."/>
            <person name="Neuveglise C."/>
            <person name="Devillers H."/>
            <person name="Friedrich A."/>
            <person name="Schacherer J."/>
        </authorList>
    </citation>
    <scope>NUCLEOTIDE SEQUENCE</scope>
    <source>
        <strain evidence="6">YJS4271</strain>
    </source>
</reference>
<feature type="compositionally biased region" description="Basic and acidic residues" evidence="4">
    <location>
        <begin position="46"/>
        <end position="62"/>
    </location>
</feature>
<dbReference type="Gene3D" id="1.25.40.10">
    <property type="entry name" value="Tetratricopeptide repeat domain"/>
    <property type="match status" value="3"/>
</dbReference>
<evidence type="ECO:0000256" key="1">
    <source>
        <dbReference type="ARBA" id="ARBA00004123"/>
    </source>
</evidence>
<dbReference type="InterPro" id="IPR003107">
    <property type="entry name" value="HAT"/>
</dbReference>
<dbReference type="OrthoDB" id="440128at2759"/>
<dbReference type="VEuPathDB" id="FungiDB:BON22_4860"/>
<dbReference type="SUPFAM" id="SSF48452">
    <property type="entry name" value="TPR-like"/>
    <property type="match status" value="3"/>
</dbReference>
<evidence type="ECO:0000256" key="4">
    <source>
        <dbReference type="SAM" id="MobiDB-lite"/>
    </source>
</evidence>
<dbReference type="SMART" id="SM00386">
    <property type="entry name" value="HAT"/>
    <property type="match status" value="10"/>
</dbReference>
<evidence type="ECO:0000313" key="6">
    <source>
        <dbReference type="EMBL" id="CDR41889.1"/>
    </source>
</evidence>
<dbReference type="PANTHER" id="PTHR11246:SF1">
    <property type="entry name" value="PRE-MRNA-PROCESSING FACTOR 6"/>
    <property type="match status" value="1"/>
</dbReference>
<evidence type="ECO:0000256" key="2">
    <source>
        <dbReference type="ARBA" id="ARBA00022737"/>
    </source>
</evidence>
<dbReference type="InterPro" id="IPR045075">
    <property type="entry name" value="Syf1-like"/>
</dbReference>
<feature type="region of interest" description="Disordered" evidence="4">
    <location>
        <begin position="1"/>
        <end position="75"/>
    </location>
</feature>
<comment type="subcellular location">
    <subcellularLocation>
        <location evidence="1">Nucleus</location>
    </subcellularLocation>
</comment>
<dbReference type="GO" id="GO:0071013">
    <property type="term" value="C:catalytic step 2 spliceosome"/>
    <property type="evidence" value="ECO:0007669"/>
    <property type="project" value="TreeGrafter"/>
</dbReference>
<dbReference type="GO" id="GO:0046540">
    <property type="term" value="C:U4/U6 x U5 tri-snRNP complex"/>
    <property type="evidence" value="ECO:0007669"/>
    <property type="project" value="TreeGrafter"/>
</dbReference>
<accession>A0A061B2J9</accession>
<name>A0A061B2J9_CYBFA</name>
<dbReference type="AlphaFoldDB" id="A0A061B2J9"/>
<dbReference type="Pfam" id="PF13428">
    <property type="entry name" value="TPR_14"/>
    <property type="match status" value="1"/>
</dbReference>
<feature type="domain" description="PRP1 splicing factor N-terminal" evidence="5">
    <location>
        <begin position="17"/>
        <end position="144"/>
    </location>
</feature>
<dbReference type="Pfam" id="PF13432">
    <property type="entry name" value="TPR_16"/>
    <property type="match status" value="1"/>
</dbReference>
<dbReference type="EMBL" id="LK052893">
    <property type="protein sequence ID" value="CDR41889.1"/>
    <property type="molecule type" value="Genomic_DNA"/>
</dbReference>
<keyword evidence="3" id="KW-0539">Nucleus</keyword>
<organism evidence="6">
    <name type="scientific">Cyberlindnera fabianii</name>
    <name type="common">Yeast</name>
    <name type="synonym">Hansenula fabianii</name>
    <dbReference type="NCBI Taxonomy" id="36022"/>
    <lineage>
        <taxon>Eukaryota</taxon>
        <taxon>Fungi</taxon>
        <taxon>Dikarya</taxon>
        <taxon>Ascomycota</taxon>
        <taxon>Saccharomycotina</taxon>
        <taxon>Saccharomycetes</taxon>
        <taxon>Phaffomycetales</taxon>
        <taxon>Phaffomycetaceae</taxon>
        <taxon>Cyberlindnera</taxon>
    </lineage>
</organism>
<dbReference type="PhylomeDB" id="A0A061B2J9"/>
<dbReference type="InterPro" id="IPR010491">
    <property type="entry name" value="PRP1_N"/>
</dbReference>
<proteinExistence type="predicted"/>
<evidence type="ECO:0000259" key="5">
    <source>
        <dbReference type="Pfam" id="PF06424"/>
    </source>
</evidence>
<gene>
    <name evidence="6" type="ORF">CYFA0S_08e01200g</name>
</gene>